<evidence type="ECO:0000256" key="2">
    <source>
        <dbReference type="ARBA" id="ARBA00019069"/>
    </source>
</evidence>
<dbReference type="PANTHER" id="PTHR13799">
    <property type="entry name" value="NGG1 INTERACTING FACTOR 3"/>
    <property type="match status" value="1"/>
</dbReference>
<dbReference type="SUPFAM" id="SSF102705">
    <property type="entry name" value="NIF3 (NGG1p interacting factor 3)-like"/>
    <property type="match status" value="1"/>
</dbReference>
<evidence type="ECO:0000256" key="4">
    <source>
        <dbReference type="PIRSR" id="PIRSR602678-1"/>
    </source>
</evidence>
<dbReference type="PANTHER" id="PTHR13799:SF13">
    <property type="entry name" value="NIF3-LIKE PROTEIN 1"/>
    <property type="match status" value="1"/>
</dbReference>
<name>A0A0B7BF28_9EUPU</name>
<evidence type="ECO:0000256" key="1">
    <source>
        <dbReference type="ARBA" id="ARBA00006964"/>
    </source>
</evidence>
<dbReference type="GO" id="GO:0046872">
    <property type="term" value="F:metal ion binding"/>
    <property type="evidence" value="ECO:0007669"/>
    <property type="project" value="UniProtKB-KW"/>
</dbReference>
<reference evidence="5" key="1">
    <citation type="submission" date="2014-12" db="EMBL/GenBank/DDBJ databases">
        <title>Insight into the proteome of Arion vulgaris.</title>
        <authorList>
            <person name="Aradska J."/>
            <person name="Bulat T."/>
            <person name="Smidak R."/>
            <person name="Sarate P."/>
            <person name="Gangsoo J."/>
            <person name="Sialana F."/>
            <person name="Bilban M."/>
            <person name="Lubec G."/>
        </authorList>
    </citation>
    <scope>NUCLEOTIDE SEQUENCE</scope>
    <source>
        <tissue evidence="5">Skin</tissue>
    </source>
</reference>
<dbReference type="EMBL" id="HACG01045054">
    <property type="protein sequence ID" value="CEK91919.1"/>
    <property type="molecule type" value="Transcribed_RNA"/>
</dbReference>
<feature type="binding site" evidence="4">
    <location>
        <position position="67"/>
    </location>
    <ligand>
        <name>a divalent metal cation</name>
        <dbReference type="ChEBI" id="CHEBI:60240"/>
        <label>1</label>
    </ligand>
</feature>
<dbReference type="AlphaFoldDB" id="A0A0B7BF28"/>
<feature type="binding site" evidence="4">
    <location>
        <position position="327"/>
    </location>
    <ligand>
        <name>a divalent metal cation</name>
        <dbReference type="ChEBI" id="CHEBI:60240"/>
        <label>1</label>
    </ligand>
</feature>
<dbReference type="Pfam" id="PF01784">
    <property type="entry name" value="DUF34_NIF3"/>
    <property type="match status" value="1"/>
</dbReference>
<dbReference type="InterPro" id="IPR017222">
    <property type="entry name" value="DUF34/NIF3_animal"/>
</dbReference>
<feature type="binding site" evidence="4">
    <location>
        <position position="105"/>
    </location>
    <ligand>
        <name>a divalent metal cation</name>
        <dbReference type="ChEBI" id="CHEBI:60240"/>
        <label>1</label>
    </ligand>
</feature>
<dbReference type="NCBIfam" id="TIGR00486">
    <property type="entry name" value="YbgI_SA1388"/>
    <property type="match status" value="1"/>
</dbReference>
<dbReference type="InterPro" id="IPR036069">
    <property type="entry name" value="DUF34/NIF3_sf"/>
</dbReference>
<comment type="similarity">
    <text evidence="1 3">Belongs to the GTP cyclohydrolase I type 2/NIF3 family.</text>
</comment>
<sequence length="361" mass="39911">MNSLDLIVAKLKKLAPLSLAGSWDNVGLLVEPSPPKYISKIMLTNDLTSPVMEEAKDKTVDLIISYHPPIFVPLKCLTQKSWKERLLVECMENRIAVFSPHTSHDALEGGVNDWLLSAFDVKKGSVRPVETTQEFPDGNTHVLEIDLDPAKLKEIREQSLVSYLPAESRLRKNKDIFTMHPVRLSSSTGSEQWRLRVECQEREMLDMVRGLVASGCREKYTITPLSKVPRPANGMGRQAELSTPVTIETAVSKVKSHLSLSHVSVAKAVGKDINSIETVAVCAGSGSSVLRSVDVDLIVTGEMTHHEILDAVHKGSHVILCHHSNTERGYLTKLRDKLVVVLGNSVEIFVSESDRDPLETV</sequence>
<accession>A0A0B7BF28</accession>
<dbReference type="InterPro" id="IPR002678">
    <property type="entry name" value="DUF34/NIF3"/>
</dbReference>
<keyword evidence="4" id="KW-0479">Metal-binding</keyword>
<dbReference type="FunFam" id="3.40.1390.30:FF:000001">
    <property type="entry name" value="GTP cyclohydrolase 1 type 2"/>
    <property type="match status" value="1"/>
</dbReference>
<organism evidence="5">
    <name type="scientific">Arion vulgaris</name>
    <dbReference type="NCBI Taxonomy" id="1028688"/>
    <lineage>
        <taxon>Eukaryota</taxon>
        <taxon>Metazoa</taxon>
        <taxon>Spiralia</taxon>
        <taxon>Lophotrochozoa</taxon>
        <taxon>Mollusca</taxon>
        <taxon>Gastropoda</taxon>
        <taxon>Heterobranchia</taxon>
        <taxon>Euthyneura</taxon>
        <taxon>Panpulmonata</taxon>
        <taxon>Eupulmonata</taxon>
        <taxon>Stylommatophora</taxon>
        <taxon>Helicina</taxon>
        <taxon>Arionoidea</taxon>
        <taxon>Arionidae</taxon>
        <taxon>Arion</taxon>
    </lineage>
</organism>
<dbReference type="GO" id="GO:0005739">
    <property type="term" value="C:mitochondrion"/>
    <property type="evidence" value="ECO:0007669"/>
    <property type="project" value="TreeGrafter"/>
</dbReference>
<proteinExistence type="inferred from homology"/>
<feature type="binding site" evidence="4">
    <location>
        <position position="323"/>
    </location>
    <ligand>
        <name>a divalent metal cation</name>
        <dbReference type="ChEBI" id="CHEBI:60240"/>
        <label>1</label>
    </ligand>
</feature>
<evidence type="ECO:0000313" key="5">
    <source>
        <dbReference type="EMBL" id="CEK91919.1"/>
    </source>
</evidence>
<dbReference type="Gene3D" id="3.40.1390.30">
    <property type="entry name" value="NIF3 (NGG1p interacting factor 3)-like"/>
    <property type="match status" value="2"/>
</dbReference>
<gene>
    <name evidence="5" type="primary">ORF185546</name>
</gene>
<protein>
    <recommendedName>
        <fullName evidence="2 3">NIF3-like protein 1</fullName>
    </recommendedName>
</protein>
<evidence type="ECO:0000256" key="3">
    <source>
        <dbReference type="PIRNR" id="PIRNR037490"/>
    </source>
</evidence>
<dbReference type="PIRSF" id="PIRSF037490">
    <property type="entry name" value="UCP037490_NIF3_euk"/>
    <property type="match status" value="1"/>
</dbReference>